<dbReference type="GO" id="GO:0005524">
    <property type="term" value="F:ATP binding"/>
    <property type="evidence" value="ECO:0007669"/>
    <property type="project" value="UniProtKB-KW"/>
</dbReference>
<feature type="compositionally biased region" description="Basic and acidic residues" evidence="8">
    <location>
        <begin position="245"/>
        <end position="268"/>
    </location>
</feature>
<dbReference type="GO" id="GO:0070733">
    <property type="term" value="F:AMPylase activity"/>
    <property type="evidence" value="ECO:0007669"/>
    <property type="project" value="UniProtKB-EC"/>
</dbReference>
<proteinExistence type="predicted"/>
<comment type="catalytic activity">
    <reaction evidence="6">
        <text>L-threonyl-[protein] + ATP = 3-O-(5'-adenylyl)-L-threonyl-[protein] + diphosphate</text>
        <dbReference type="Rhea" id="RHEA:54292"/>
        <dbReference type="Rhea" id="RHEA-COMP:11060"/>
        <dbReference type="Rhea" id="RHEA-COMP:13847"/>
        <dbReference type="ChEBI" id="CHEBI:30013"/>
        <dbReference type="ChEBI" id="CHEBI:30616"/>
        <dbReference type="ChEBI" id="CHEBI:33019"/>
        <dbReference type="ChEBI" id="CHEBI:138113"/>
        <dbReference type="EC" id="2.7.7.108"/>
    </reaction>
</comment>
<gene>
    <name evidence="10" type="ORF">SAMN04489745_1310</name>
</gene>
<dbReference type="Proteomes" id="UP000182652">
    <property type="component" value="Unassembled WGS sequence"/>
</dbReference>
<evidence type="ECO:0000256" key="1">
    <source>
        <dbReference type="ARBA" id="ARBA00022679"/>
    </source>
</evidence>
<evidence type="ECO:0000256" key="8">
    <source>
        <dbReference type="SAM" id="MobiDB-lite"/>
    </source>
</evidence>
<dbReference type="PROSITE" id="PS51459">
    <property type="entry name" value="FIDO"/>
    <property type="match status" value="1"/>
</dbReference>
<evidence type="ECO:0000313" key="11">
    <source>
        <dbReference type="Proteomes" id="UP000182652"/>
    </source>
</evidence>
<sequence length="268" mass="30424">MDVLPGPDAVAQEDYVYPETYDPATGRAVLRNLHGIRDHATLATVESELATARFRQLLQGVVRIPIEPDTSYLQDVHRHLFQDTYAWAGELRTVNLTLGEWVFPDKNLLRTHLRPLLCTAATTDWRRIDHDGFARMASILFAGLNHVRPFRTGNGRMIMAVLHEISTLSRFEFDFDRVGRRTWDAMARATLPARGEFMPRATEAVAVFRAASVSRTTPVPNRTVQAMREISRRSTSGPFTSPEALRARRDEAEHRRYHGYGEDRPGEG</sequence>
<feature type="region of interest" description="Disordered" evidence="8">
    <location>
        <begin position="227"/>
        <end position="268"/>
    </location>
</feature>
<keyword evidence="3" id="KW-0547">Nucleotide-binding</keyword>
<keyword evidence="11" id="KW-1185">Reference proteome</keyword>
<keyword evidence="1" id="KW-0808">Transferase</keyword>
<dbReference type="AlphaFoldDB" id="A0A1H4MDI5"/>
<dbReference type="STRING" id="156980.SAMN04489745_1310"/>
<dbReference type="SUPFAM" id="SSF140931">
    <property type="entry name" value="Fic-like"/>
    <property type="match status" value="1"/>
</dbReference>
<dbReference type="EMBL" id="FNSN01000003">
    <property type="protein sequence ID" value="SEB81003.1"/>
    <property type="molecule type" value="Genomic_DNA"/>
</dbReference>
<evidence type="ECO:0000313" key="10">
    <source>
        <dbReference type="EMBL" id="SEB81003.1"/>
    </source>
</evidence>
<name>A0A1H4MDI5_9MICC</name>
<dbReference type="EC" id="2.7.7.108" evidence="5"/>
<organism evidence="10 11">
    <name type="scientific">Arthrobacter woluwensis</name>
    <dbReference type="NCBI Taxonomy" id="156980"/>
    <lineage>
        <taxon>Bacteria</taxon>
        <taxon>Bacillati</taxon>
        <taxon>Actinomycetota</taxon>
        <taxon>Actinomycetes</taxon>
        <taxon>Micrococcales</taxon>
        <taxon>Micrococcaceae</taxon>
        <taxon>Arthrobacter</taxon>
    </lineage>
</organism>
<dbReference type="PANTHER" id="PTHR39560:SF1">
    <property type="entry name" value="PROTEIN ADENYLYLTRANSFERASE FIC-RELATED"/>
    <property type="match status" value="1"/>
</dbReference>
<accession>A0A1H4MDI5</accession>
<evidence type="ECO:0000256" key="2">
    <source>
        <dbReference type="ARBA" id="ARBA00022695"/>
    </source>
</evidence>
<dbReference type="InterPro" id="IPR003812">
    <property type="entry name" value="Fido"/>
</dbReference>
<comment type="catalytic activity">
    <reaction evidence="7">
        <text>L-tyrosyl-[protein] + ATP = O-(5'-adenylyl)-L-tyrosyl-[protein] + diphosphate</text>
        <dbReference type="Rhea" id="RHEA:54288"/>
        <dbReference type="Rhea" id="RHEA-COMP:10136"/>
        <dbReference type="Rhea" id="RHEA-COMP:13846"/>
        <dbReference type="ChEBI" id="CHEBI:30616"/>
        <dbReference type="ChEBI" id="CHEBI:33019"/>
        <dbReference type="ChEBI" id="CHEBI:46858"/>
        <dbReference type="ChEBI" id="CHEBI:83624"/>
        <dbReference type="EC" id="2.7.7.108"/>
    </reaction>
</comment>
<evidence type="ECO:0000256" key="3">
    <source>
        <dbReference type="ARBA" id="ARBA00022741"/>
    </source>
</evidence>
<dbReference type="InterPro" id="IPR036597">
    <property type="entry name" value="Fido-like_dom_sf"/>
</dbReference>
<dbReference type="Gene3D" id="1.10.3290.10">
    <property type="entry name" value="Fido-like domain"/>
    <property type="match status" value="1"/>
</dbReference>
<keyword evidence="4" id="KW-0067">ATP-binding</keyword>
<reference evidence="10 11" key="1">
    <citation type="submission" date="2016-10" db="EMBL/GenBank/DDBJ databases">
        <authorList>
            <person name="de Groot N.N."/>
        </authorList>
    </citation>
    <scope>NUCLEOTIDE SEQUENCE [LARGE SCALE GENOMIC DNA]</scope>
    <source>
        <strain evidence="10 11">DSM 10495</strain>
    </source>
</reference>
<dbReference type="Pfam" id="PF02661">
    <property type="entry name" value="Fic"/>
    <property type="match status" value="1"/>
</dbReference>
<protein>
    <recommendedName>
        <fullName evidence="5">protein adenylyltransferase</fullName>
        <ecNumber evidence="5">2.7.7.108</ecNumber>
    </recommendedName>
</protein>
<dbReference type="GO" id="GO:0051302">
    <property type="term" value="P:regulation of cell division"/>
    <property type="evidence" value="ECO:0007669"/>
    <property type="project" value="TreeGrafter"/>
</dbReference>
<evidence type="ECO:0000256" key="7">
    <source>
        <dbReference type="ARBA" id="ARBA00048696"/>
    </source>
</evidence>
<evidence type="ECO:0000256" key="6">
    <source>
        <dbReference type="ARBA" id="ARBA00047939"/>
    </source>
</evidence>
<feature type="domain" description="Fido" evidence="9">
    <location>
        <begin position="68"/>
        <end position="211"/>
    </location>
</feature>
<evidence type="ECO:0000256" key="5">
    <source>
        <dbReference type="ARBA" id="ARBA00034531"/>
    </source>
</evidence>
<evidence type="ECO:0000256" key="4">
    <source>
        <dbReference type="ARBA" id="ARBA00022840"/>
    </source>
</evidence>
<keyword evidence="2" id="KW-0548">Nucleotidyltransferase</keyword>
<evidence type="ECO:0000259" key="9">
    <source>
        <dbReference type="PROSITE" id="PS51459"/>
    </source>
</evidence>
<dbReference type="RefSeq" id="WP_082724022.1">
    <property type="nucleotide sequence ID" value="NZ_FNSN01000003.1"/>
</dbReference>
<dbReference type="PANTHER" id="PTHR39560">
    <property type="entry name" value="PROTEIN ADENYLYLTRANSFERASE FIC-RELATED"/>
    <property type="match status" value="1"/>
</dbReference>